<keyword evidence="12" id="KW-1185">Reference proteome</keyword>
<keyword evidence="2" id="KW-0645">Protease</keyword>
<feature type="chain" id="PRO_5033225694" evidence="7">
    <location>
        <begin position="25"/>
        <end position="379"/>
    </location>
</feature>
<evidence type="ECO:0000256" key="7">
    <source>
        <dbReference type="SAM" id="SignalP"/>
    </source>
</evidence>
<evidence type="ECO:0000256" key="4">
    <source>
        <dbReference type="ARBA" id="ARBA00022801"/>
    </source>
</evidence>
<dbReference type="InterPro" id="IPR038765">
    <property type="entry name" value="Papain-like_cys_pep_sf"/>
</dbReference>
<dbReference type="InterPro" id="IPR051202">
    <property type="entry name" value="Peptidase_C40"/>
</dbReference>
<sequence length="379" mass="41461">MHKKLLCAVMALGITFSIGGNVLAEPSLDDQLNAAQAQYNEGQSRLTSAQKKARDLQNKIQDIDNEIQLGINKVETLNGKINDTEANIKISQERIKKSEYNIKTEQRKYNQTIRTMYINGNNSYLDTLLQSKGISDFISKIDNVKVVAEYNDRIITDLNSRKNEVEIKKNVLNIEKKKLVGLKEEQNQKLTALNRQKEEQTPLIERANSEVSEAQQFSASANSQISAINQRVQAARAAVQSNGSAAVVSINRGGSIPKVTGGYSSDAIVTYAASFQGVPYVWGGTSPNPGFDCSGFVQYVYAHFGISIPRVTQDQFRFGTSVGASDLQPGDLVFFGSGPSHVGMYIGGGLMIHAPRTGDVVKIVPLSSHGNYVGARRVR</sequence>
<dbReference type="Pfam" id="PF00877">
    <property type="entry name" value="NLPC_P60"/>
    <property type="match status" value="1"/>
</dbReference>
<dbReference type="EMBL" id="CP009268">
    <property type="protein sequence ID" value="AJA50219.1"/>
    <property type="molecule type" value="Genomic_DNA"/>
</dbReference>
<reference evidence="10" key="2">
    <citation type="submission" date="2015-10" db="EMBL/GenBank/DDBJ databases">
        <title>Improved Draft Genome Sequence of Clostridium pasteurianum Strain ATCC 6013 (DSM 525) Using a Hybrid Next-Generation Sequencing Approach.</title>
        <authorList>
            <person name="Pyne M.E."/>
            <person name="Utturkar S.M."/>
            <person name="Brown S.D."/>
            <person name="Moo-Young M."/>
            <person name="Chung D.A."/>
            <person name="Chou P.C."/>
        </authorList>
    </citation>
    <scope>NUCLEOTIDE SEQUENCE</scope>
    <source>
        <strain evidence="10">ATCC 6013</strain>
    </source>
</reference>
<keyword evidence="4 9" id="KW-0378">Hydrolase</keyword>
<evidence type="ECO:0000256" key="3">
    <source>
        <dbReference type="ARBA" id="ARBA00022729"/>
    </source>
</evidence>
<dbReference type="EC" id="3.4.-.-" evidence="9"/>
<reference evidence="10 11" key="3">
    <citation type="journal article" name="Genome Announc.">
        <title>Improved Draft Genome Sequence of Clostridium pasteurianum Strain ATCC 6013 (DSM 525) Using a Hybrid Next-Generation Sequencing Approach.</title>
        <authorList>
            <person name="Pyne M.E."/>
            <person name="Utturkar S."/>
            <person name="Brown S.D."/>
            <person name="Moo-Young M."/>
            <person name="Chung D.A."/>
            <person name="Chou C.P."/>
        </authorList>
    </citation>
    <scope>NUCLEOTIDE SEQUENCE [LARGE SCALE GENOMIC DNA]</scope>
    <source>
        <strain evidence="10 11">ATCC 6013</strain>
    </source>
</reference>
<evidence type="ECO:0000313" key="11">
    <source>
        <dbReference type="Proteomes" id="UP000028042"/>
    </source>
</evidence>
<evidence type="ECO:0000313" key="12">
    <source>
        <dbReference type="Proteomes" id="UP000030905"/>
    </source>
</evidence>
<comment type="similarity">
    <text evidence="1">Belongs to the peptidase C40 family.</text>
</comment>
<dbReference type="EMBL" id="JPGY02000001">
    <property type="protein sequence ID" value="KRU13768.1"/>
    <property type="molecule type" value="Genomic_DNA"/>
</dbReference>
<name>A0A0H3IXN4_CLOPA</name>
<dbReference type="AlphaFoldDB" id="A0A0H3IXN4"/>
<dbReference type="KEGG" id="cpat:CLPA_c01310"/>
<dbReference type="Gene3D" id="6.10.250.3150">
    <property type="match status" value="1"/>
</dbReference>
<dbReference type="Gene3D" id="3.90.1720.10">
    <property type="entry name" value="endopeptidase domain like (from Nostoc punctiforme)"/>
    <property type="match status" value="1"/>
</dbReference>
<gene>
    <name evidence="9" type="ORF">CLPA_c01310</name>
    <name evidence="10" type="ORF">CP6013_03016</name>
</gene>
<dbReference type="PANTHER" id="PTHR47053:SF1">
    <property type="entry name" value="MUREIN DD-ENDOPEPTIDASE MEPH-RELATED"/>
    <property type="match status" value="1"/>
</dbReference>
<keyword evidence="3 7" id="KW-0732">Signal</keyword>
<dbReference type="KEGG" id="cpae:CPAST_c01310"/>
<evidence type="ECO:0000256" key="2">
    <source>
        <dbReference type="ARBA" id="ARBA00022670"/>
    </source>
</evidence>
<dbReference type="SUPFAM" id="SSF57997">
    <property type="entry name" value="Tropomyosin"/>
    <property type="match status" value="1"/>
</dbReference>
<dbReference type="GeneID" id="93072389"/>
<dbReference type="PANTHER" id="PTHR47053">
    <property type="entry name" value="MUREIN DD-ENDOPEPTIDASE MEPH-RELATED"/>
    <property type="match status" value="1"/>
</dbReference>
<evidence type="ECO:0000313" key="10">
    <source>
        <dbReference type="EMBL" id="KRU13768.1"/>
    </source>
</evidence>
<protein>
    <submittedName>
        <fullName evidence="10">NLP/P60 protein</fullName>
    </submittedName>
    <submittedName>
        <fullName evidence="9">Putative endopeptidase</fullName>
        <ecNumber evidence="9">3.4.-.-</ecNumber>
    </submittedName>
</protein>
<evidence type="ECO:0000256" key="1">
    <source>
        <dbReference type="ARBA" id="ARBA00007074"/>
    </source>
</evidence>
<evidence type="ECO:0000313" key="9">
    <source>
        <dbReference type="EMBL" id="AJA50219.1"/>
    </source>
</evidence>
<dbReference type="Proteomes" id="UP000030905">
    <property type="component" value="Chromosome"/>
</dbReference>
<evidence type="ECO:0000259" key="8">
    <source>
        <dbReference type="PROSITE" id="PS51935"/>
    </source>
</evidence>
<dbReference type="GO" id="GO:0006508">
    <property type="term" value="P:proteolysis"/>
    <property type="evidence" value="ECO:0007669"/>
    <property type="project" value="UniProtKB-KW"/>
</dbReference>
<feature type="coiled-coil region" evidence="6">
    <location>
        <begin position="32"/>
        <end position="101"/>
    </location>
</feature>
<evidence type="ECO:0000256" key="5">
    <source>
        <dbReference type="ARBA" id="ARBA00022807"/>
    </source>
</evidence>
<dbReference type="RefSeq" id="WP_003440337.1">
    <property type="nucleotide sequence ID" value="NZ_ANZB01000001.1"/>
</dbReference>
<dbReference type="Proteomes" id="UP000028042">
    <property type="component" value="Unassembled WGS sequence"/>
</dbReference>
<dbReference type="PATRIC" id="fig|1262449.3.peg.20"/>
<dbReference type="GO" id="GO:0008234">
    <property type="term" value="F:cysteine-type peptidase activity"/>
    <property type="evidence" value="ECO:0007669"/>
    <property type="project" value="UniProtKB-KW"/>
</dbReference>
<dbReference type="Pfam" id="PF24568">
    <property type="entry name" value="CC_PcsB"/>
    <property type="match status" value="1"/>
</dbReference>
<evidence type="ECO:0000256" key="6">
    <source>
        <dbReference type="SAM" id="Coils"/>
    </source>
</evidence>
<dbReference type="InterPro" id="IPR000064">
    <property type="entry name" value="NLP_P60_dom"/>
</dbReference>
<dbReference type="SUPFAM" id="SSF54001">
    <property type="entry name" value="Cysteine proteinases"/>
    <property type="match status" value="1"/>
</dbReference>
<feature type="signal peptide" evidence="7">
    <location>
        <begin position="1"/>
        <end position="24"/>
    </location>
</feature>
<dbReference type="eggNOG" id="COG0791">
    <property type="taxonomic scope" value="Bacteria"/>
</dbReference>
<feature type="domain" description="NlpC/P60" evidence="8">
    <location>
        <begin position="262"/>
        <end position="379"/>
    </location>
</feature>
<dbReference type="InterPro" id="IPR057309">
    <property type="entry name" value="PcsB_CC"/>
</dbReference>
<keyword evidence="6" id="KW-0175">Coiled coil</keyword>
<proteinExistence type="inferred from homology"/>
<dbReference type="PROSITE" id="PS51935">
    <property type="entry name" value="NLPC_P60"/>
    <property type="match status" value="1"/>
</dbReference>
<keyword evidence="5" id="KW-0788">Thiol protease</keyword>
<organism evidence="9 12">
    <name type="scientific">Clostridium pasteurianum DSM 525 = ATCC 6013</name>
    <dbReference type="NCBI Taxonomy" id="1262449"/>
    <lineage>
        <taxon>Bacteria</taxon>
        <taxon>Bacillati</taxon>
        <taxon>Bacillota</taxon>
        <taxon>Clostridia</taxon>
        <taxon>Eubacteriales</taxon>
        <taxon>Clostridiaceae</taxon>
        <taxon>Clostridium</taxon>
    </lineage>
</organism>
<feature type="coiled-coil region" evidence="6">
    <location>
        <begin position="155"/>
        <end position="200"/>
    </location>
</feature>
<reference evidence="9 12" key="1">
    <citation type="journal article" date="2015" name="Genome Announc.">
        <title>Complete Genome Sequence of the Nitrogen-Fixing and Solvent-Producing Clostridium pasteurianum DSM 525.</title>
        <authorList>
            <person name="Poehlein A."/>
            <person name="Grosse-Honebrink A."/>
            <person name="Zhang Y."/>
            <person name="Minton N.P."/>
            <person name="Daniel R."/>
        </authorList>
    </citation>
    <scope>NUCLEOTIDE SEQUENCE [LARGE SCALE GENOMIC DNA]</scope>
    <source>
        <strain evidence="9">DSM 525</strain>
        <strain evidence="12">DSM 525 / ATCC 6013</strain>
    </source>
</reference>
<accession>A0A0H3IXN4</accession>